<feature type="compositionally biased region" description="Polar residues" evidence="2">
    <location>
        <begin position="702"/>
        <end position="720"/>
    </location>
</feature>
<dbReference type="Gene3D" id="1.10.287.1490">
    <property type="match status" value="1"/>
</dbReference>
<dbReference type="OrthoDB" id="116104at2759"/>
<feature type="region of interest" description="Disordered" evidence="2">
    <location>
        <begin position="439"/>
        <end position="520"/>
    </location>
</feature>
<organism evidence="3 4">
    <name type="scientific">Phytophthora fragariaefolia</name>
    <dbReference type="NCBI Taxonomy" id="1490495"/>
    <lineage>
        <taxon>Eukaryota</taxon>
        <taxon>Sar</taxon>
        <taxon>Stramenopiles</taxon>
        <taxon>Oomycota</taxon>
        <taxon>Peronosporomycetes</taxon>
        <taxon>Peronosporales</taxon>
        <taxon>Peronosporaceae</taxon>
        <taxon>Phytophthora</taxon>
    </lineage>
</organism>
<feature type="region of interest" description="Disordered" evidence="2">
    <location>
        <begin position="702"/>
        <end position="822"/>
    </location>
</feature>
<dbReference type="Proteomes" id="UP001165121">
    <property type="component" value="Unassembled WGS sequence"/>
</dbReference>
<feature type="compositionally biased region" description="Low complexity" evidence="2">
    <location>
        <begin position="562"/>
        <end position="572"/>
    </location>
</feature>
<feature type="coiled-coil region" evidence="1">
    <location>
        <begin position="24"/>
        <end position="178"/>
    </location>
</feature>
<gene>
    <name evidence="3" type="ORF">Pfra01_002465500</name>
</gene>
<proteinExistence type="predicted"/>
<name>A0A9W7D4W8_9STRA</name>
<keyword evidence="1" id="KW-0175">Coiled coil</keyword>
<evidence type="ECO:0000256" key="2">
    <source>
        <dbReference type="SAM" id="MobiDB-lite"/>
    </source>
</evidence>
<feature type="compositionally biased region" description="Low complexity" evidence="2">
    <location>
        <begin position="595"/>
        <end position="617"/>
    </location>
</feature>
<dbReference type="PANTHER" id="PTHR43941">
    <property type="entry name" value="STRUCTURAL MAINTENANCE OF CHROMOSOMES PROTEIN 2"/>
    <property type="match status" value="1"/>
</dbReference>
<dbReference type="Gene3D" id="3.30.40.10">
    <property type="entry name" value="Zinc/RING finger domain, C3HC4 (zinc finger)"/>
    <property type="match status" value="1"/>
</dbReference>
<feature type="compositionally biased region" description="Basic residues" evidence="2">
    <location>
        <begin position="573"/>
        <end position="587"/>
    </location>
</feature>
<dbReference type="SUPFAM" id="SSF57850">
    <property type="entry name" value="RING/U-box"/>
    <property type="match status" value="1"/>
</dbReference>
<protein>
    <submittedName>
        <fullName evidence="3">Unnamed protein product</fullName>
    </submittedName>
</protein>
<feature type="compositionally biased region" description="Low complexity" evidence="2">
    <location>
        <begin position="749"/>
        <end position="780"/>
    </location>
</feature>
<dbReference type="AlphaFoldDB" id="A0A9W7D4W8"/>
<feature type="compositionally biased region" description="Low complexity" evidence="2">
    <location>
        <begin position="632"/>
        <end position="666"/>
    </location>
</feature>
<evidence type="ECO:0000313" key="4">
    <source>
        <dbReference type="Proteomes" id="UP001165121"/>
    </source>
</evidence>
<feature type="compositionally biased region" description="Basic and acidic residues" evidence="2">
    <location>
        <begin position="721"/>
        <end position="731"/>
    </location>
</feature>
<feature type="compositionally biased region" description="Basic and acidic residues" evidence="2">
    <location>
        <begin position="459"/>
        <end position="480"/>
    </location>
</feature>
<feature type="compositionally biased region" description="Polar residues" evidence="2">
    <location>
        <begin position="618"/>
        <end position="631"/>
    </location>
</feature>
<comment type="caution">
    <text evidence="3">The sequence shown here is derived from an EMBL/GenBank/DDBJ whole genome shotgun (WGS) entry which is preliminary data.</text>
</comment>
<reference evidence="3" key="1">
    <citation type="submission" date="2023-04" db="EMBL/GenBank/DDBJ databases">
        <title>Phytophthora fragariaefolia NBRC 109709.</title>
        <authorList>
            <person name="Ichikawa N."/>
            <person name="Sato H."/>
            <person name="Tonouchi N."/>
        </authorList>
    </citation>
    <scope>NUCLEOTIDE SEQUENCE</scope>
    <source>
        <strain evidence="3">NBRC 109709</strain>
    </source>
</reference>
<dbReference type="EMBL" id="BSXT01004384">
    <property type="protein sequence ID" value="GMF57665.1"/>
    <property type="molecule type" value="Genomic_DNA"/>
</dbReference>
<feature type="compositionally biased region" description="Low complexity" evidence="2">
    <location>
        <begin position="489"/>
        <end position="509"/>
    </location>
</feature>
<sequence>MGSSSPPLECERHQESKAALTALGASLNGRIRALEQRNEELEAAATELEEQRDELQKEKTQLAAQVETLDASLREKREQLWDTIQDFRDEMKEKKQELQEADERQAEYRRVEAALREEMGSLQSDVRDQKERLLRARAEFNEKEAVTNEKQACLKETVEQLERRLKEKHAEIGALQMMLRDQKTSFSRATLQFNEKTSKAAAKKARLKERVGQLETQVSRLEQRLVAQGKAFEEERVSLKQKVARCQNDAEEKLQLSLDEAMPQLRSLLSAYDRVRGSQFGKTAHGKAALSTSKMGQATNHDIMQRLKEQEETFDQERAQILEQASNAAKTQRDVILQSLMEREGLLTCPLSLELFEFPVLAGCCGKTFSSEALRQRASQSPLCPLCRERLVSTHANRDMTRLVEHHRRERSLLGIPVVEESTSTISSQSNDYAVLSTTAQIGRHSRQRNEATSTRQTRIRDNRNERVIARLEVPHRESSIQRNALPDATSNAASPSSTAAAAPTASNNQQTSPSGVSVWKVGSDGPIAVPKHMVRSVLGTLRFPSAQSRSTASSRRRTRTSVESQSTISSRQRARTRATASRHRSRSSVPSQFTTSSRQRSRSRATAASAASLTSSPVTMSTAAAQQPEGSSSLSATSSPNAASSNRMRTSLSSPSSSSSTAQSTPVAADPINAPSIGGRFANMQPAATKDALHSFISPAANGSQSLQSSMTSEASNNGDEPRLLKDERMKKKNAPSSEVAPPFTKITTRLSRSRAASATARSYRTGRTTASSTPTSTKAKSRRPTRISATQDDSALGRVKRESPRLTASQPAPRQSLSSIARSITTLEDLLGSDFESISDSG</sequence>
<dbReference type="PANTHER" id="PTHR43941:SF1">
    <property type="entry name" value="STRUCTURAL MAINTENANCE OF CHROMOSOMES PROTEIN 2"/>
    <property type="match status" value="1"/>
</dbReference>
<evidence type="ECO:0000313" key="3">
    <source>
        <dbReference type="EMBL" id="GMF57665.1"/>
    </source>
</evidence>
<keyword evidence="4" id="KW-1185">Reference proteome</keyword>
<evidence type="ECO:0000256" key="1">
    <source>
        <dbReference type="SAM" id="Coils"/>
    </source>
</evidence>
<feature type="compositionally biased region" description="Polar residues" evidence="2">
    <location>
        <begin position="808"/>
        <end position="822"/>
    </location>
</feature>
<dbReference type="InterPro" id="IPR013083">
    <property type="entry name" value="Znf_RING/FYVE/PHD"/>
</dbReference>
<accession>A0A9W7D4W8</accession>
<feature type="region of interest" description="Disordered" evidence="2">
    <location>
        <begin position="546"/>
        <end position="683"/>
    </location>
</feature>